<dbReference type="InterPro" id="IPR009078">
    <property type="entry name" value="Ferritin-like_SF"/>
</dbReference>
<organism evidence="2 3">
    <name type="scientific">Siminovitchia sediminis</name>
    <dbReference type="NCBI Taxonomy" id="1274353"/>
    <lineage>
        <taxon>Bacteria</taxon>
        <taxon>Bacillati</taxon>
        <taxon>Bacillota</taxon>
        <taxon>Bacilli</taxon>
        <taxon>Bacillales</taxon>
        <taxon>Bacillaceae</taxon>
        <taxon>Siminovitchia</taxon>
    </lineage>
</organism>
<dbReference type="InterPro" id="IPR012348">
    <property type="entry name" value="RNR-like"/>
</dbReference>
<dbReference type="Gene3D" id="1.10.620.20">
    <property type="entry name" value="Ribonucleotide Reductase, subunit A"/>
    <property type="match status" value="1"/>
</dbReference>
<reference evidence="3" key="1">
    <citation type="journal article" date="2019" name="Int. J. Syst. Evol. Microbiol.">
        <title>The Global Catalogue of Microorganisms (GCM) 10K type strain sequencing project: providing services to taxonomists for standard genome sequencing and annotation.</title>
        <authorList>
            <consortium name="The Broad Institute Genomics Platform"/>
            <consortium name="The Broad Institute Genome Sequencing Center for Infectious Disease"/>
            <person name="Wu L."/>
            <person name="Ma J."/>
        </authorList>
    </citation>
    <scope>NUCLEOTIDE SEQUENCE [LARGE SCALE GENOMIC DNA]</scope>
    <source>
        <strain evidence="3">CGMCC 1.12295</strain>
    </source>
</reference>
<evidence type="ECO:0000313" key="3">
    <source>
        <dbReference type="Proteomes" id="UP001597301"/>
    </source>
</evidence>
<evidence type="ECO:0000256" key="1">
    <source>
        <dbReference type="ARBA" id="ARBA00001962"/>
    </source>
</evidence>
<dbReference type="Proteomes" id="UP001597301">
    <property type="component" value="Unassembled WGS sequence"/>
</dbReference>
<proteinExistence type="predicted"/>
<gene>
    <name evidence="2" type="ORF">ACFSCZ_16435</name>
</gene>
<keyword evidence="3" id="KW-1185">Reference proteome</keyword>
<name>A0ABW4KM26_9BACI</name>
<evidence type="ECO:0000313" key="2">
    <source>
        <dbReference type="EMBL" id="MFD1708306.1"/>
    </source>
</evidence>
<sequence length="319" mass="37122">MSNTIPADELFFFTRDMMKGDIYRKYEKAIKSVWNPKDWDYTQDKKDWETLTEKQKNGLLNVTIRFFSGEQAVTNELIPMLQGAHALNKFDWIMYLSTFIMEEAKHAEFLAIWHDEVAGILEPDELAPYFVTRDKVVDPSGRFEIKEVMHEGLPFYAEKLKNAVHENNIEEVKKSMIQYCTLYNGFVEGVLSMPSYEIVVDTLKLYGNVCRTLDKGFKRILADEGRHITFGTTAVRELLQENPEYEYLVHDIFDEFRGTVVGLVEYQKAVPGLDVQKYQTQKVRHYRNRCREMGITPEEKLIEQILDPEIDFVVGVTAG</sequence>
<comment type="cofactor">
    <cofactor evidence="1">
        <name>Fe cation</name>
        <dbReference type="ChEBI" id="CHEBI:24875"/>
    </cofactor>
</comment>
<dbReference type="InterPro" id="IPR000358">
    <property type="entry name" value="RNR_small_fam"/>
</dbReference>
<protein>
    <submittedName>
        <fullName evidence="2">Ribonucleotide-diphosphate reductase subunit beta</fullName>
    </submittedName>
</protein>
<dbReference type="Pfam" id="PF00268">
    <property type="entry name" value="Ribonuc_red_sm"/>
    <property type="match status" value="1"/>
</dbReference>
<dbReference type="EMBL" id="JBHUEO010000068">
    <property type="protein sequence ID" value="MFD1708306.1"/>
    <property type="molecule type" value="Genomic_DNA"/>
</dbReference>
<dbReference type="SUPFAM" id="SSF47240">
    <property type="entry name" value="Ferritin-like"/>
    <property type="match status" value="1"/>
</dbReference>
<comment type="caution">
    <text evidence="2">The sequence shown here is derived from an EMBL/GenBank/DDBJ whole genome shotgun (WGS) entry which is preliminary data.</text>
</comment>
<accession>A0ABW4KM26</accession>
<dbReference type="RefSeq" id="WP_380775449.1">
    <property type="nucleotide sequence ID" value="NZ_JBHUEO010000068.1"/>
</dbReference>